<dbReference type="HOGENOM" id="CLU_010194_1_0_6"/>
<dbReference type="EMBL" id="CP006569">
    <property type="protein sequence ID" value="AHF78768.1"/>
    <property type="molecule type" value="Genomic_DNA"/>
</dbReference>
<reference evidence="3 4" key="1">
    <citation type="journal article" date="2014" name="Genome Biol. Evol.">
        <title>Genome degeneration and adaptation in a nascent stage of symbiosis.</title>
        <authorList>
            <person name="Oakeson K.F."/>
            <person name="Gil R."/>
            <person name="Clayton A.L."/>
            <person name="Dunn D.M."/>
            <person name="von Niederhausern A.C."/>
            <person name="Hamil C."/>
            <person name="Aoyagi A."/>
            <person name="Duval B."/>
            <person name="Baca A."/>
            <person name="Silva F.J."/>
            <person name="Vallier A."/>
            <person name="Jackson D.G."/>
            <person name="Latorre A."/>
            <person name="Weiss R.B."/>
            <person name="Heddi A."/>
            <person name="Moya A."/>
            <person name="Dale C."/>
        </authorList>
    </citation>
    <scope>NUCLEOTIDE SEQUENCE [LARGE SCALE GENOMIC DNA]</scope>
    <source>
        <strain evidence="3 4">HS1</strain>
    </source>
</reference>
<organism evidence="3 4">
    <name type="scientific">Sodalis praecaptivus</name>
    <dbReference type="NCBI Taxonomy" id="1239307"/>
    <lineage>
        <taxon>Bacteria</taxon>
        <taxon>Pseudomonadati</taxon>
        <taxon>Pseudomonadota</taxon>
        <taxon>Gammaproteobacteria</taxon>
        <taxon>Enterobacterales</taxon>
        <taxon>Bruguierivoracaceae</taxon>
        <taxon>Sodalis</taxon>
    </lineage>
</organism>
<dbReference type="PRINTS" id="PR00081">
    <property type="entry name" value="GDHRDH"/>
</dbReference>
<evidence type="ECO:0000256" key="1">
    <source>
        <dbReference type="ARBA" id="ARBA00006484"/>
    </source>
</evidence>
<evidence type="ECO:0000256" key="2">
    <source>
        <dbReference type="ARBA" id="ARBA00023002"/>
    </source>
</evidence>
<proteinExistence type="inferred from homology"/>
<dbReference type="PRINTS" id="PR00080">
    <property type="entry name" value="SDRFAMILY"/>
</dbReference>
<dbReference type="CDD" id="cd05233">
    <property type="entry name" value="SDR_c"/>
    <property type="match status" value="1"/>
</dbReference>
<keyword evidence="2" id="KW-0560">Oxidoreductase</keyword>
<gene>
    <name evidence="3" type="ORF">Sant_3789</name>
</gene>
<dbReference type="InterPro" id="IPR002347">
    <property type="entry name" value="SDR_fam"/>
</dbReference>
<dbReference type="GO" id="GO:0016491">
    <property type="term" value="F:oxidoreductase activity"/>
    <property type="evidence" value="ECO:0007669"/>
    <property type="project" value="UniProtKB-KW"/>
</dbReference>
<dbReference type="KEGG" id="sod:Sant_3789"/>
<dbReference type="SUPFAM" id="SSF51735">
    <property type="entry name" value="NAD(P)-binding Rossmann-fold domains"/>
    <property type="match status" value="1"/>
</dbReference>
<dbReference type="PANTHER" id="PTHR24321:SF8">
    <property type="entry name" value="ESTRADIOL 17-BETA-DEHYDROGENASE 8-RELATED"/>
    <property type="match status" value="1"/>
</dbReference>
<name>W0I2V4_9GAMM</name>
<dbReference type="Gene3D" id="3.40.50.720">
    <property type="entry name" value="NAD(P)-binding Rossmann-like Domain"/>
    <property type="match status" value="1"/>
</dbReference>
<dbReference type="InterPro" id="IPR036291">
    <property type="entry name" value="NAD(P)-bd_dom_sf"/>
</dbReference>
<dbReference type="RefSeq" id="WP_051440193.1">
    <property type="nucleotide sequence ID" value="NZ_CP006569.1"/>
</dbReference>
<evidence type="ECO:0000313" key="4">
    <source>
        <dbReference type="Proteomes" id="UP000019028"/>
    </source>
</evidence>
<accession>W0I2V4</accession>
<sequence>MGRACALRLATEGAALVLIGRRAEPLEQLVKDIQSEGGTALALACDITDEVQIKTAFAEARLRFGGVDALFANAGVLGHFTPLSDAEVQDFSAPLATNLTGTFITIKHCLPLMRQGAILINASWTTQGVMPGAGIYSATKSALLAIMRTLALEVGPREIRVNAISPGVIITPMAEAALPGDVVHRLAANSLLLRNGVPNDVAGTVAWLLSEDAAYVTGQEIRVDGGFTMGGMRA</sequence>
<evidence type="ECO:0000313" key="3">
    <source>
        <dbReference type="EMBL" id="AHF78768.1"/>
    </source>
</evidence>
<keyword evidence="4" id="KW-1185">Reference proteome</keyword>
<protein>
    <submittedName>
        <fullName evidence="3">Putative dehydrogenase</fullName>
    </submittedName>
</protein>
<dbReference type="Proteomes" id="UP000019028">
    <property type="component" value="Chromosome"/>
</dbReference>
<dbReference type="FunFam" id="3.40.50.720:FF:000084">
    <property type="entry name" value="Short-chain dehydrogenase reductase"/>
    <property type="match status" value="1"/>
</dbReference>
<dbReference type="AlphaFoldDB" id="W0I2V4"/>
<comment type="similarity">
    <text evidence="1">Belongs to the short-chain dehydrogenases/reductases (SDR) family.</text>
</comment>
<dbReference type="PROSITE" id="PS00061">
    <property type="entry name" value="ADH_SHORT"/>
    <property type="match status" value="1"/>
</dbReference>
<dbReference type="InterPro" id="IPR020904">
    <property type="entry name" value="Sc_DH/Rdtase_CS"/>
</dbReference>
<dbReference type="PANTHER" id="PTHR24321">
    <property type="entry name" value="DEHYDROGENASES, SHORT CHAIN"/>
    <property type="match status" value="1"/>
</dbReference>
<dbReference type="Pfam" id="PF13561">
    <property type="entry name" value="adh_short_C2"/>
    <property type="match status" value="1"/>
</dbReference>